<dbReference type="PANTHER" id="PTHR10543">
    <property type="entry name" value="BETA-CAROTENE DIOXYGENASE"/>
    <property type="match status" value="1"/>
</dbReference>
<evidence type="ECO:0000256" key="1">
    <source>
        <dbReference type="ARBA" id="ARBA00006787"/>
    </source>
</evidence>
<dbReference type="AlphaFoldDB" id="A0A0U9HST1"/>
<dbReference type="STRING" id="105231.A0A0U9HST1"/>
<evidence type="ECO:0000256" key="6">
    <source>
        <dbReference type="ARBA" id="ARBA00039084"/>
    </source>
</evidence>
<dbReference type="Pfam" id="PF03055">
    <property type="entry name" value="RPE65"/>
    <property type="match status" value="2"/>
</dbReference>
<evidence type="ECO:0000313" key="10">
    <source>
        <dbReference type="EMBL" id="GAQ82661.1"/>
    </source>
</evidence>
<evidence type="ECO:0000256" key="9">
    <source>
        <dbReference type="SAM" id="MobiDB-lite"/>
    </source>
</evidence>
<evidence type="ECO:0000256" key="8">
    <source>
        <dbReference type="PIRSR" id="PIRSR604294-1"/>
    </source>
</evidence>
<keyword evidence="3" id="KW-0223">Dioxygenase</keyword>
<organism evidence="10 11">
    <name type="scientific">Klebsormidium nitens</name>
    <name type="common">Green alga</name>
    <name type="synonym">Ulothrix nitens</name>
    <dbReference type="NCBI Taxonomy" id="105231"/>
    <lineage>
        <taxon>Eukaryota</taxon>
        <taxon>Viridiplantae</taxon>
        <taxon>Streptophyta</taxon>
        <taxon>Klebsormidiophyceae</taxon>
        <taxon>Klebsormidiales</taxon>
        <taxon>Klebsormidiaceae</taxon>
        <taxon>Klebsormidium</taxon>
    </lineage>
</organism>
<dbReference type="PANTHER" id="PTHR10543:SF89">
    <property type="entry name" value="CAROTENOID 9,10(9',10')-CLEAVAGE DIOXYGENASE 1"/>
    <property type="match status" value="1"/>
</dbReference>
<evidence type="ECO:0000256" key="5">
    <source>
        <dbReference type="ARBA" id="ARBA00023004"/>
    </source>
</evidence>
<keyword evidence="2 8" id="KW-0479">Metal-binding</keyword>
<accession>A0A0U9HST1</accession>
<gene>
    <name evidence="10" type="ORF">KFL_001190040</name>
</gene>
<dbReference type="GO" id="GO:0046872">
    <property type="term" value="F:metal ion binding"/>
    <property type="evidence" value="ECO:0007669"/>
    <property type="project" value="UniProtKB-KW"/>
</dbReference>
<keyword evidence="5 8" id="KW-0408">Iron</keyword>
<feature type="binding site" evidence="8">
    <location>
        <position position="361"/>
    </location>
    <ligand>
        <name>Fe cation</name>
        <dbReference type="ChEBI" id="CHEBI:24875"/>
        <note>catalytic</note>
    </ligand>
</feature>
<protein>
    <recommendedName>
        <fullName evidence="6">carotenoid 9,10-dioxygenase</fullName>
        <ecNumber evidence="6">1.14.99.n4</ecNumber>
    </recommendedName>
</protein>
<evidence type="ECO:0000313" key="11">
    <source>
        <dbReference type="Proteomes" id="UP000054558"/>
    </source>
</evidence>
<keyword evidence="11" id="KW-1185">Reference proteome</keyword>
<reference evidence="10 11" key="1">
    <citation type="journal article" date="2014" name="Nat. Commun.">
        <title>Klebsormidium flaccidum genome reveals primary factors for plant terrestrial adaptation.</title>
        <authorList>
            <person name="Hori K."/>
            <person name="Maruyama F."/>
            <person name="Fujisawa T."/>
            <person name="Togashi T."/>
            <person name="Yamamoto N."/>
            <person name="Seo M."/>
            <person name="Sato S."/>
            <person name="Yamada T."/>
            <person name="Mori H."/>
            <person name="Tajima N."/>
            <person name="Moriyama T."/>
            <person name="Ikeuchi M."/>
            <person name="Watanabe M."/>
            <person name="Wada H."/>
            <person name="Kobayashi K."/>
            <person name="Saito M."/>
            <person name="Masuda T."/>
            <person name="Sasaki-Sekimoto Y."/>
            <person name="Mashiguchi K."/>
            <person name="Awai K."/>
            <person name="Shimojima M."/>
            <person name="Masuda S."/>
            <person name="Iwai M."/>
            <person name="Nobusawa T."/>
            <person name="Narise T."/>
            <person name="Kondo S."/>
            <person name="Saito H."/>
            <person name="Sato R."/>
            <person name="Murakawa M."/>
            <person name="Ihara Y."/>
            <person name="Oshima-Yamada Y."/>
            <person name="Ohtaka K."/>
            <person name="Satoh M."/>
            <person name="Sonobe K."/>
            <person name="Ishii M."/>
            <person name="Ohtani R."/>
            <person name="Kanamori-Sato M."/>
            <person name="Honoki R."/>
            <person name="Miyazaki D."/>
            <person name="Mochizuki H."/>
            <person name="Umetsu J."/>
            <person name="Higashi K."/>
            <person name="Shibata D."/>
            <person name="Kamiya Y."/>
            <person name="Sato N."/>
            <person name="Nakamura Y."/>
            <person name="Tabata S."/>
            <person name="Ida S."/>
            <person name="Kurokawa K."/>
            <person name="Ohta H."/>
        </authorList>
    </citation>
    <scope>NUCLEOTIDE SEQUENCE [LARGE SCALE GENOMIC DNA]</scope>
    <source>
        <strain evidence="10 11">NIES-2285</strain>
    </source>
</reference>
<proteinExistence type="inferred from homology"/>
<evidence type="ECO:0000256" key="3">
    <source>
        <dbReference type="ARBA" id="ARBA00022964"/>
    </source>
</evidence>
<comment type="catalytic activity">
    <reaction evidence="7">
        <text>all-trans-zeaxanthin + 2 O2 = 4,9-dimethyldodeca-2,4,6,8,10-pentaenedial + 2 (3R)-hydroxy-beta-ionone</text>
        <dbReference type="Rhea" id="RHEA:26393"/>
        <dbReference type="ChEBI" id="CHEBI:15379"/>
        <dbReference type="ChEBI" id="CHEBI:27547"/>
        <dbReference type="ChEBI" id="CHEBI:53171"/>
        <dbReference type="ChEBI" id="CHEBI:53173"/>
        <dbReference type="EC" id="1.14.99.n4"/>
    </reaction>
</comment>
<dbReference type="Proteomes" id="UP000054558">
    <property type="component" value="Unassembled WGS sequence"/>
</dbReference>
<evidence type="ECO:0000256" key="7">
    <source>
        <dbReference type="ARBA" id="ARBA00048709"/>
    </source>
</evidence>
<name>A0A0U9HST1_KLENI</name>
<dbReference type="EMBL" id="DF237068">
    <property type="protein sequence ID" value="GAQ82661.1"/>
    <property type="molecule type" value="Genomic_DNA"/>
</dbReference>
<evidence type="ECO:0000256" key="4">
    <source>
        <dbReference type="ARBA" id="ARBA00023002"/>
    </source>
</evidence>
<evidence type="ECO:0000256" key="2">
    <source>
        <dbReference type="ARBA" id="ARBA00022723"/>
    </source>
</evidence>
<dbReference type="InterPro" id="IPR004294">
    <property type="entry name" value="Carotenoid_Oase"/>
</dbReference>
<dbReference type="EC" id="1.14.99.n4" evidence="6"/>
<keyword evidence="4" id="KW-0560">Oxidoreductase</keyword>
<feature type="region of interest" description="Disordered" evidence="9">
    <location>
        <begin position="292"/>
        <end position="313"/>
    </location>
</feature>
<sequence length="372" mass="39078">MVLHVLNAFEEPTGIDDTFLNGALSSFATGSYGGKPAAVSSDGGDLVSSDTFLNGALSFAQASASAPGGREVNPGSSDGGKPFCRAGDVGASGSNGKEPGFRLSDGQELSGLASDGEQSSANAEGRVRRPVIVLRAMHYDTFTGLGLADVSGGAATCPENAYLHEYRLDLETGGVEERRISDISADFPVINLSRQGVYNRYGYMSRFVATSSSVCQDFGCTLTPLFDALVKIDFETGSVQTHEFGPGILGGEAAFVPRASPVRTAGFEEILDQLPSYLLDFLPPGAFSQAQNEWASSLTEHPGGSPGAGGSPGDEDEGWLVVHVWDEALRQSEVLVIDAKDFEGPVLARVVLPRRVPYGFHGTFLPEEEAGV</sequence>
<feature type="region of interest" description="Disordered" evidence="9">
    <location>
        <begin position="64"/>
        <end position="124"/>
    </location>
</feature>
<comment type="cofactor">
    <cofactor evidence="8">
        <name>Fe(2+)</name>
        <dbReference type="ChEBI" id="CHEBI:29033"/>
    </cofactor>
    <text evidence="8">Binds 1 Fe(2+) ion per subunit.</text>
</comment>
<comment type="similarity">
    <text evidence="1">Belongs to the carotenoid oxygenase family.</text>
</comment>
<dbReference type="GO" id="GO:0016702">
    <property type="term" value="F:oxidoreductase activity, acting on single donors with incorporation of molecular oxygen, incorporation of two atoms of oxygen"/>
    <property type="evidence" value="ECO:0007669"/>
    <property type="project" value="InterPro"/>
</dbReference>